<gene>
    <name evidence="12" type="ORF">CSA61_01445</name>
</gene>
<evidence type="ECO:0000313" key="12">
    <source>
        <dbReference type="EMBL" id="PIE20622.1"/>
    </source>
</evidence>
<dbReference type="GO" id="GO:0005886">
    <property type="term" value="C:plasma membrane"/>
    <property type="evidence" value="ECO:0007669"/>
    <property type="project" value="UniProtKB-SubCell"/>
</dbReference>
<keyword evidence="12" id="KW-0966">Cell projection</keyword>
<comment type="similarity">
    <text evidence="3 10">Belongs to the FliL family.</text>
</comment>
<sequence length="134" mass="15162">MFKRLLIVLMVFSMQWAWAEGSEEKQAAEDYVSYIELKPFVTNFGGVGKTRFLKCEVTIQVSSQAAHHSVNHHLPHIRNDIVFLLSAQTDETVGTVEMQQALAKKALKKVQNILVEEEGEGFVSDLFFTSFVVQ</sequence>
<evidence type="ECO:0000256" key="9">
    <source>
        <dbReference type="ARBA" id="ARBA00023136"/>
    </source>
</evidence>
<keyword evidence="5 10" id="KW-0145">Chemotaxis</keyword>
<reference evidence="12 13" key="1">
    <citation type="submission" date="2017-10" db="EMBL/GenBank/DDBJ databases">
        <title>Novel microbial diversity and functional potential in the marine mammal oral microbiome.</title>
        <authorList>
            <person name="Dudek N.K."/>
            <person name="Sun C.L."/>
            <person name="Burstein D."/>
            <person name="Kantor R.S."/>
            <person name="Aliaga Goltsman D.S."/>
            <person name="Bik E.M."/>
            <person name="Thomas B.C."/>
            <person name="Banfield J.F."/>
            <person name="Relman D.A."/>
        </authorList>
    </citation>
    <scope>NUCLEOTIDE SEQUENCE [LARGE SCALE GENOMIC DNA]</scope>
    <source>
        <strain evidence="12">DOLJORAL78_49_30</strain>
    </source>
</reference>
<comment type="function">
    <text evidence="1 10">Controls the rotational direction of flagella during chemotaxis.</text>
</comment>
<dbReference type="Proteomes" id="UP000242733">
    <property type="component" value="Unassembled WGS sequence"/>
</dbReference>
<keyword evidence="7 10" id="KW-0283">Flagellar rotation</keyword>
<keyword evidence="6" id="KW-0812">Transmembrane</keyword>
<evidence type="ECO:0000313" key="13">
    <source>
        <dbReference type="Proteomes" id="UP000242733"/>
    </source>
</evidence>
<dbReference type="AlphaFoldDB" id="A0A2G6JDJ9"/>
<dbReference type="Pfam" id="PF03748">
    <property type="entry name" value="FliL"/>
    <property type="match status" value="1"/>
</dbReference>
<feature type="signal peptide" evidence="11">
    <location>
        <begin position="1"/>
        <end position="19"/>
    </location>
</feature>
<evidence type="ECO:0000256" key="7">
    <source>
        <dbReference type="ARBA" id="ARBA00022779"/>
    </source>
</evidence>
<evidence type="ECO:0000256" key="5">
    <source>
        <dbReference type="ARBA" id="ARBA00022500"/>
    </source>
</evidence>
<organism evidence="12 13">
    <name type="scientific">Neptuniibacter caesariensis</name>
    <dbReference type="NCBI Taxonomy" id="207954"/>
    <lineage>
        <taxon>Bacteria</taxon>
        <taxon>Pseudomonadati</taxon>
        <taxon>Pseudomonadota</taxon>
        <taxon>Gammaproteobacteria</taxon>
        <taxon>Oceanospirillales</taxon>
        <taxon>Oceanospirillaceae</taxon>
        <taxon>Neptuniibacter</taxon>
    </lineage>
</organism>
<dbReference type="PANTHER" id="PTHR35091:SF2">
    <property type="entry name" value="FLAGELLAR PROTEIN FLIL"/>
    <property type="match status" value="1"/>
</dbReference>
<dbReference type="EMBL" id="PDSG01000005">
    <property type="protein sequence ID" value="PIE20622.1"/>
    <property type="molecule type" value="Genomic_DNA"/>
</dbReference>
<keyword evidence="9 10" id="KW-0472">Membrane</keyword>
<protein>
    <recommendedName>
        <fullName evidence="10">Flagellar protein FliL</fullName>
    </recommendedName>
</protein>
<proteinExistence type="inferred from homology"/>
<keyword evidence="12" id="KW-0282">Flagellum</keyword>
<keyword evidence="4" id="KW-1003">Cell membrane</keyword>
<keyword evidence="11" id="KW-0732">Signal</keyword>
<comment type="caution">
    <text evidence="12">The sequence shown here is derived from an EMBL/GenBank/DDBJ whole genome shotgun (WGS) entry which is preliminary data.</text>
</comment>
<comment type="subcellular location">
    <subcellularLocation>
        <location evidence="10">Cell inner membrane</location>
    </subcellularLocation>
    <subcellularLocation>
        <location evidence="2">Cell membrane</location>
        <topology evidence="2">Single-pass membrane protein</topology>
    </subcellularLocation>
</comment>
<keyword evidence="8" id="KW-1133">Transmembrane helix</keyword>
<evidence type="ECO:0000256" key="8">
    <source>
        <dbReference type="ARBA" id="ARBA00022989"/>
    </source>
</evidence>
<name>A0A2G6JDJ9_NEPCE</name>
<dbReference type="GO" id="GO:0071978">
    <property type="term" value="P:bacterial-type flagellum-dependent swarming motility"/>
    <property type="evidence" value="ECO:0007669"/>
    <property type="project" value="TreeGrafter"/>
</dbReference>
<feature type="chain" id="PRO_5013626976" description="Flagellar protein FliL" evidence="11">
    <location>
        <begin position="20"/>
        <end position="134"/>
    </location>
</feature>
<keyword evidence="12" id="KW-0969">Cilium</keyword>
<accession>A0A2G6JDJ9</accession>
<dbReference type="GO" id="GO:0009425">
    <property type="term" value="C:bacterial-type flagellum basal body"/>
    <property type="evidence" value="ECO:0007669"/>
    <property type="project" value="InterPro"/>
</dbReference>
<evidence type="ECO:0000256" key="11">
    <source>
        <dbReference type="SAM" id="SignalP"/>
    </source>
</evidence>
<dbReference type="GO" id="GO:0006935">
    <property type="term" value="P:chemotaxis"/>
    <property type="evidence" value="ECO:0007669"/>
    <property type="project" value="UniProtKB-KW"/>
</dbReference>
<evidence type="ECO:0000256" key="4">
    <source>
        <dbReference type="ARBA" id="ARBA00022475"/>
    </source>
</evidence>
<dbReference type="PANTHER" id="PTHR35091">
    <property type="entry name" value="FLAGELLAR PROTEIN FLIL"/>
    <property type="match status" value="1"/>
</dbReference>
<evidence type="ECO:0000256" key="3">
    <source>
        <dbReference type="ARBA" id="ARBA00008281"/>
    </source>
</evidence>
<keyword evidence="10" id="KW-0997">Cell inner membrane</keyword>
<evidence type="ECO:0000256" key="2">
    <source>
        <dbReference type="ARBA" id="ARBA00004162"/>
    </source>
</evidence>
<evidence type="ECO:0000256" key="1">
    <source>
        <dbReference type="ARBA" id="ARBA00002254"/>
    </source>
</evidence>
<evidence type="ECO:0000256" key="6">
    <source>
        <dbReference type="ARBA" id="ARBA00022692"/>
    </source>
</evidence>
<evidence type="ECO:0000256" key="10">
    <source>
        <dbReference type="RuleBase" id="RU364125"/>
    </source>
</evidence>
<dbReference type="InterPro" id="IPR005503">
    <property type="entry name" value="FliL"/>
</dbReference>